<feature type="transmembrane region" description="Helical" evidence="4">
    <location>
        <begin position="238"/>
        <end position="258"/>
    </location>
</feature>
<dbReference type="Pfam" id="PF07730">
    <property type="entry name" value="HisKA_3"/>
    <property type="match status" value="1"/>
</dbReference>
<evidence type="ECO:0000256" key="3">
    <source>
        <dbReference type="ARBA" id="ARBA00023012"/>
    </source>
</evidence>
<name>A0ABW9J8K4_9SPHI</name>
<feature type="domain" description="7TM-DISM receptor extracellular" evidence="6">
    <location>
        <begin position="173"/>
        <end position="383"/>
    </location>
</feature>
<dbReference type="PANTHER" id="PTHR24421">
    <property type="entry name" value="NITRATE/NITRITE SENSOR PROTEIN NARX-RELATED"/>
    <property type="match status" value="1"/>
</dbReference>
<evidence type="ECO:0000256" key="1">
    <source>
        <dbReference type="ARBA" id="ARBA00022679"/>
    </source>
</evidence>
<dbReference type="Pfam" id="PF07696">
    <property type="entry name" value="7TMR-DISMED2"/>
    <property type="match status" value="1"/>
</dbReference>
<keyword evidence="4" id="KW-0472">Membrane</keyword>
<dbReference type="Pfam" id="PF07695">
    <property type="entry name" value="7TMR-DISM_7TM"/>
    <property type="match status" value="1"/>
</dbReference>
<dbReference type="InterPro" id="IPR003594">
    <property type="entry name" value="HATPase_dom"/>
</dbReference>
<keyword evidence="10" id="KW-1185">Reference proteome</keyword>
<comment type="caution">
    <text evidence="9">The sequence shown here is derived from an EMBL/GenBank/DDBJ whole genome shotgun (WGS) entry which is preliminary data.</text>
</comment>
<dbReference type="Proteomes" id="UP001517247">
    <property type="component" value="Unassembled WGS sequence"/>
</dbReference>
<keyword evidence="4" id="KW-1133">Transmembrane helix</keyword>
<dbReference type="InterPro" id="IPR011712">
    <property type="entry name" value="Sig_transdc_His_kin_sub3_dim/P"/>
</dbReference>
<keyword evidence="4" id="KW-0812">Transmembrane</keyword>
<dbReference type="Gene3D" id="1.20.5.1930">
    <property type="match status" value="1"/>
</dbReference>
<feature type="transmembrane region" description="Helical" evidence="4">
    <location>
        <begin position="174"/>
        <end position="194"/>
    </location>
</feature>
<keyword evidence="1" id="KW-0808">Transferase</keyword>
<feature type="transmembrane region" description="Helical" evidence="4">
    <location>
        <begin position="201"/>
        <end position="218"/>
    </location>
</feature>
<keyword evidence="3" id="KW-0902">Two-component regulatory system</keyword>
<dbReference type="InterPro" id="IPR036890">
    <property type="entry name" value="HATPase_C_sf"/>
</dbReference>
<evidence type="ECO:0000259" key="5">
    <source>
        <dbReference type="Pfam" id="PF02518"/>
    </source>
</evidence>
<dbReference type="InterPro" id="IPR050482">
    <property type="entry name" value="Sensor_HK_TwoCompSys"/>
</dbReference>
<evidence type="ECO:0000313" key="10">
    <source>
        <dbReference type="Proteomes" id="UP001517247"/>
    </source>
</evidence>
<evidence type="ECO:0000259" key="8">
    <source>
        <dbReference type="Pfam" id="PF07730"/>
    </source>
</evidence>
<organism evidence="9 10">
    <name type="scientific">Pedobacter ureilyticus</name>
    <dbReference type="NCBI Taxonomy" id="1393051"/>
    <lineage>
        <taxon>Bacteria</taxon>
        <taxon>Pseudomonadati</taxon>
        <taxon>Bacteroidota</taxon>
        <taxon>Sphingobacteriia</taxon>
        <taxon>Sphingobacteriales</taxon>
        <taxon>Sphingobacteriaceae</taxon>
        <taxon>Pedobacter</taxon>
    </lineage>
</organism>
<feature type="transmembrane region" description="Helical" evidence="4">
    <location>
        <begin position="299"/>
        <end position="320"/>
    </location>
</feature>
<feature type="domain" description="Signal transduction histidine kinase subgroup 3 dimerisation and phosphoacceptor" evidence="8">
    <location>
        <begin position="417"/>
        <end position="482"/>
    </location>
</feature>
<feature type="transmembrane region" description="Helical" evidence="4">
    <location>
        <begin position="359"/>
        <end position="382"/>
    </location>
</feature>
<reference evidence="9 10" key="1">
    <citation type="submission" date="2024-12" db="EMBL/GenBank/DDBJ databases">
        <authorList>
            <person name="Hu S."/>
        </authorList>
    </citation>
    <scope>NUCLEOTIDE SEQUENCE [LARGE SCALE GENOMIC DNA]</scope>
    <source>
        <strain evidence="9 10">THG-T11</strain>
    </source>
</reference>
<sequence length="621" mass="71034">MTIKSILLSLLLFPVFLFGKTQEQPKIIFSLFEDSNATLNLSDVHQLYLNNKFEKLFQPSFNPGYTEAIFWLAVDPKVLPGQKEWLLAIDNPHINILEWYHLDDKGKAQLIYQLGDFLPFKQRPFPEFTNFAIPLKITRGYYLLKVDKRKESLQVPIRILSYNELSTTYINGNLINGILSGAVIMMIFFSLALWIGTAKKLYLFYGLYITALLLWIWSNKGLGFEYIWPNSSFFPSRARPIMLLLNIVFSIQFMQLFIGQTKKSYLFYPNKVLQVLALIFLALILIPGDYQKSFISFRYAQNLLTIVASLQVLLILLSCLEKIYHNIKEAAFYLAAVLALAVAGLLEQLYMYGTIILDYYVAQFALLGGLVAEASILLYGLAQKFNRYRKEREALLLEKSDQQKILTDTIVNVQEKERKIFADRLHDEIGSMLSVVALHLNTLKKNQITPAFDNQSKLEQADEMLLQVADTVRSMSHQISPVTIEKLGFVKALESLILSVNNTEKLYIEFVCLGFEETSSYTNNFLNSIYRIIQELLQNMIKHSEATNGIIQLIEHEELIVIMAEDNGLGLTKERLVNPSGSKMNSIFSKVDYLQGKINIETPGEGTLINIELPNQKLEDK</sequence>
<feature type="domain" description="Histidine kinase/HSP90-like ATPase" evidence="5">
    <location>
        <begin position="528"/>
        <end position="615"/>
    </location>
</feature>
<dbReference type="Gene3D" id="2.60.40.2380">
    <property type="match status" value="1"/>
</dbReference>
<evidence type="ECO:0000256" key="4">
    <source>
        <dbReference type="SAM" id="Phobius"/>
    </source>
</evidence>
<dbReference type="InterPro" id="IPR011623">
    <property type="entry name" value="7TMR_DISM_rcpt_extracell_dom1"/>
</dbReference>
<evidence type="ECO:0000259" key="6">
    <source>
        <dbReference type="Pfam" id="PF07695"/>
    </source>
</evidence>
<dbReference type="SUPFAM" id="SSF55874">
    <property type="entry name" value="ATPase domain of HSP90 chaperone/DNA topoisomerase II/histidine kinase"/>
    <property type="match status" value="1"/>
</dbReference>
<dbReference type="RefSeq" id="WP_138723610.1">
    <property type="nucleotide sequence ID" value="NZ_SSHJ02000007.1"/>
</dbReference>
<dbReference type="Gene3D" id="3.30.565.10">
    <property type="entry name" value="Histidine kinase-like ATPase, C-terminal domain"/>
    <property type="match status" value="1"/>
</dbReference>
<dbReference type="InterPro" id="IPR011622">
    <property type="entry name" value="7TMR_DISM_rcpt_extracell_dom2"/>
</dbReference>
<accession>A0ABW9J8K4</accession>
<evidence type="ECO:0000259" key="7">
    <source>
        <dbReference type="Pfam" id="PF07696"/>
    </source>
</evidence>
<feature type="transmembrane region" description="Helical" evidence="4">
    <location>
        <begin position="265"/>
        <end position="287"/>
    </location>
</feature>
<proteinExistence type="predicted"/>
<gene>
    <name evidence="9" type="ORF">E6A44_013055</name>
</gene>
<dbReference type="EMBL" id="SSHJ02000007">
    <property type="protein sequence ID" value="MFN0256510.1"/>
    <property type="molecule type" value="Genomic_DNA"/>
</dbReference>
<dbReference type="Pfam" id="PF02518">
    <property type="entry name" value="HATPase_c"/>
    <property type="match status" value="1"/>
</dbReference>
<protein>
    <submittedName>
        <fullName evidence="9">7TM diverse intracellular signaling domain-containing protein</fullName>
    </submittedName>
</protein>
<evidence type="ECO:0000256" key="2">
    <source>
        <dbReference type="ARBA" id="ARBA00022777"/>
    </source>
</evidence>
<evidence type="ECO:0000313" key="9">
    <source>
        <dbReference type="EMBL" id="MFN0256510.1"/>
    </source>
</evidence>
<feature type="transmembrane region" description="Helical" evidence="4">
    <location>
        <begin position="332"/>
        <end position="353"/>
    </location>
</feature>
<keyword evidence="2" id="KW-0418">Kinase</keyword>
<feature type="domain" description="7TM-DISM receptor extracellular" evidence="7">
    <location>
        <begin position="30"/>
        <end position="160"/>
    </location>
</feature>